<comment type="caution">
    <text evidence="2">The sequence shown here is derived from an EMBL/GenBank/DDBJ whole genome shotgun (WGS) entry which is preliminary data.</text>
</comment>
<keyword evidence="1" id="KW-0812">Transmembrane</keyword>
<dbReference type="AlphaFoldDB" id="A0A846TWC7"/>
<dbReference type="EMBL" id="JAAVVK010000001">
    <property type="protein sequence ID" value="NKE38301.1"/>
    <property type="molecule type" value="Genomic_DNA"/>
</dbReference>
<feature type="transmembrane region" description="Helical" evidence="1">
    <location>
        <begin position="47"/>
        <end position="70"/>
    </location>
</feature>
<keyword evidence="1" id="KW-0472">Membrane</keyword>
<evidence type="ECO:0000313" key="3">
    <source>
        <dbReference type="Proteomes" id="UP000584587"/>
    </source>
</evidence>
<protein>
    <recommendedName>
        <fullName evidence="4">Transmembrane protein</fullName>
    </recommendedName>
</protein>
<dbReference type="Proteomes" id="UP000584587">
    <property type="component" value="Unassembled WGS sequence"/>
</dbReference>
<proteinExistence type="predicted"/>
<evidence type="ECO:0000313" key="2">
    <source>
        <dbReference type="EMBL" id="NKE38301.1"/>
    </source>
</evidence>
<evidence type="ECO:0000256" key="1">
    <source>
        <dbReference type="SAM" id="Phobius"/>
    </source>
</evidence>
<evidence type="ECO:0008006" key="4">
    <source>
        <dbReference type="Google" id="ProtNLM"/>
    </source>
</evidence>
<dbReference type="RefSeq" id="WP_168104773.1">
    <property type="nucleotide sequence ID" value="NZ_CP051215.1"/>
</dbReference>
<gene>
    <name evidence="2" type="ORF">HER12_00830</name>
</gene>
<accession>A0A846TWC7</accession>
<reference evidence="2 3" key="1">
    <citation type="submission" date="2020-04" db="EMBL/GenBank/DDBJ databases">
        <title>Complete genome sequence of Spiroplasma platyhelix ATCC 51748, an insect isolate.</title>
        <authorList>
            <person name="Green E.A."/>
            <person name="Klassen J.L."/>
        </authorList>
    </citation>
    <scope>NUCLEOTIDE SEQUENCE [LARGE SCALE GENOMIC DNA]</scope>
    <source>
        <strain evidence="2 3">PALS-1</strain>
    </source>
</reference>
<sequence length="76" mass="8088">MTRAGCILILIVFIFESIFIIPLLWTIPSFMAISRINNGLAGPNDKILVAVLGIVFGGILGIIGGIFILVSSNQSN</sequence>
<name>A0A846TWC7_9MOLU</name>
<keyword evidence="3" id="KW-1185">Reference proteome</keyword>
<keyword evidence="1" id="KW-1133">Transmembrane helix</keyword>
<feature type="transmembrane region" description="Helical" evidence="1">
    <location>
        <begin position="7"/>
        <end position="27"/>
    </location>
</feature>
<organism evidence="2 3">
    <name type="scientific">Spiroplasma platyhelix PALS-1</name>
    <dbReference type="NCBI Taxonomy" id="1276218"/>
    <lineage>
        <taxon>Bacteria</taxon>
        <taxon>Bacillati</taxon>
        <taxon>Mycoplasmatota</taxon>
        <taxon>Mollicutes</taxon>
        <taxon>Entomoplasmatales</taxon>
        <taxon>Spiroplasmataceae</taxon>
        <taxon>Spiroplasma</taxon>
    </lineage>
</organism>